<evidence type="ECO:0000256" key="3">
    <source>
        <dbReference type="ARBA" id="ARBA00022729"/>
    </source>
</evidence>
<sequence length="339" mass="38152">MASLCSRQCWFAFFLVLAIWANQATPRELHESSSMAERYKRWLAKYGKSYRNAGERQRRFQIFKDNVEFIDSFNAKGHKTYKLGINKFADQTIAEFQATHKGYKRLGSKRLEKTSFKYENVTVVPPSMDWRKKGAVTPVKDQGNCLSCWAFSAVAAIEGIIKITTGKLISLSEQELLDCDTKGINQGCKGGMMEDAFNFIISKKGISSRANYTYKANQGTCKKAPHEAKIKRYEVVPANNETKLLMAVANQPVYVCVDSRSQDFTYYENGIFMGDCGTEVDHGVTIVGYGTTSEGIKYWLVKNSWGDDWGENGYMRIKRDVAAKEGLCAIATDSSYPIA</sequence>
<keyword evidence="3 9" id="KW-0732">Signal</keyword>
<keyword evidence="4 12" id="KW-0378">Hydrolase</keyword>
<dbReference type="SUPFAM" id="SSF54001">
    <property type="entry name" value="Cysteine proteinases"/>
    <property type="match status" value="1"/>
</dbReference>
<dbReference type="PRINTS" id="PR00705">
    <property type="entry name" value="PAPAIN"/>
</dbReference>
<name>A0A2K8BNE0_HEVBR</name>
<feature type="signal peptide" evidence="9">
    <location>
        <begin position="1"/>
        <end position="26"/>
    </location>
</feature>
<dbReference type="InterPro" id="IPR039417">
    <property type="entry name" value="Peptidase_C1A_papain-like"/>
</dbReference>
<feature type="domain" description="Cathepsin propeptide inhibitor" evidence="11">
    <location>
        <begin position="39"/>
        <end position="96"/>
    </location>
</feature>
<evidence type="ECO:0000256" key="6">
    <source>
        <dbReference type="ARBA" id="ARBA00023157"/>
    </source>
</evidence>
<dbReference type="InterPro" id="IPR025660">
    <property type="entry name" value="Pept_his_AS"/>
</dbReference>
<dbReference type="AlphaFoldDB" id="A0A2K8BNE0"/>
<keyword evidence="5" id="KW-0788">Thiol protease</keyword>
<evidence type="ECO:0000259" key="10">
    <source>
        <dbReference type="SMART" id="SM00645"/>
    </source>
</evidence>
<dbReference type="InterPro" id="IPR038765">
    <property type="entry name" value="Papain-like_cys_pep_sf"/>
</dbReference>
<reference evidence="12" key="1">
    <citation type="submission" date="2014-02" db="EMBL/GenBank/DDBJ databases">
        <title>The rubber tree genome encodes 13 Arabidopsis SAG12 homologues with different expression profiles.</title>
        <authorList>
            <person name="Zou Z."/>
        </authorList>
    </citation>
    <scope>NUCLEOTIDE SEQUENCE</scope>
</reference>
<evidence type="ECO:0000259" key="11">
    <source>
        <dbReference type="SMART" id="SM00848"/>
    </source>
</evidence>
<evidence type="ECO:0000313" key="12">
    <source>
        <dbReference type="EMBL" id="AJD78152.1"/>
    </source>
</evidence>
<evidence type="ECO:0000256" key="8">
    <source>
        <dbReference type="ARBA" id="ARBA00069575"/>
    </source>
</evidence>
<evidence type="ECO:0000313" key="13">
    <source>
        <dbReference type="EMBL" id="AJF19710.1"/>
    </source>
</evidence>
<evidence type="ECO:0000256" key="4">
    <source>
        <dbReference type="ARBA" id="ARBA00022801"/>
    </source>
</evidence>
<dbReference type="SMART" id="SM00848">
    <property type="entry name" value="Inhibitor_I29"/>
    <property type="match status" value="1"/>
</dbReference>
<dbReference type="PROSITE" id="PS00640">
    <property type="entry name" value="THIOL_PROTEASE_ASN"/>
    <property type="match status" value="1"/>
</dbReference>
<dbReference type="PROSITE" id="PS00639">
    <property type="entry name" value="THIOL_PROTEASE_HIS"/>
    <property type="match status" value="1"/>
</dbReference>
<dbReference type="InterPro" id="IPR025661">
    <property type="entry name" value="Pept_asp_AS"/>
</dbReference>
<dbReference type="SMART" id="SM00645">
    <property type="entry name" value="Pept_C1"/>
    <property type="match status" value="1"/>
</dbReference>
<keyword evidence="6" id="KW-1015">Disulfide bond</keyword>
<evidence type="ECO:0000256" key="2">
    <source>
        <dbReference type="ARBA" id="ARBA00022670"/>
    </source>
</evidence>
<dbReference type="GO" id="GO:0008234">
    <property type="term" value="F:cysteine-type peptidase activity"/>
    <property type="evidence" value="ECO:0007669"/>
    <property type="project" value="UniProtKB-KW"/>
</dbReference>
<dbReference type="Pfam" id="PF00112">
    <property type="entry name" value="Peptidase_C1"/>
    <property type="match status" value="1"/>
</dbReference>
<dbReference type="InterPro" id="IPR000668">
    <property type="entry name" value="Peptidase_C1A_C"/>
</dbReference>
<dbReference type="Pfam" id="PF08246">
    <property type="entry name" value="Inhibitor_I29"/>
    <property type="match status" value="1"/>
</dbReference>
<dbReference type="GO" id="GO:0006508">
    <property type="term" value="P:proteolysis"/>
    <property type="evidence" value="ECO:0007669"/>
    <property type="project" value="UniProtKB-KW"/>
</dbReference>
<dbReference type="InterPro" id="IPR013201">
    <property type="entry name" value="Prot_inhib_I29"/>
</dbReference>
<dbReference type="InterPro" id="IPR013128">
    <property type="entry name" value="Peptidase_C1A"/>
</dbReference>
<accession>A0A2K8BNE0</accession>
<reference evidence="13" key="2">
    <citation type="submission" date="2014-03" db="EMBL/GenBank/DDBJ databases">
        <title>The rubber tree genome encodes 13 Arabidopsis SAG12 homologues with distinct expression profiles.</title>
        <authorList>
            <person name="Zou Z."/>
        </authorList>
    </citation>
    <scope>NUCLEOTIDE SEQUENCE</scope>
</reference>
<dbReference type="EMBL" id="KJ596336">
    <property type="protein sequence ID" value="AJF19710.1"/>
    <property type="molecule type" value="mRNA"/>
</dbReference>
<comment type="similarity">
    <text evidence="1">Belongs to the peptidase C1 family.</text>
</comment>
<dbReference type="Gene3D" id="3.90.70.10">
    <property type="entry name" value="Cysteine proteinases"/>
    <property type="match status" value="1"/>
</dbReference>
<evidence type="ECO:0000256" key="7">
    <source>
        <dbReference type="ARBA" id="ARBA00023180"/>
    </source>
</evidence>
<protein>
    <recommendedName>
        <fullName evidence="8">Vignain</fullName>
    </recommendedName>
</protein>
<keyword evidence="2" id="KW-0645">Protease</keyword>
<dbReference type="FunFam" id="3.90.70.10:FF:000023">
    <property type="entry name" value="Senescence-specific cysteine protease SAG39"/>
    <property type="match status" value="1"/>
</dbReference>
<feature type="chain" id="PRO_5014485213" description="Vignain" evidence="9">
    <location>
        <begin position="27"/>
        <end position="339"/>
    </location>
</feature>
<evidence type="ECO:0000256" key="9">
    <source>
        <dbReference type="SAM" id="SignalP"/>
    </source>
</evidence>
<evidence type="ECO:0000256" key="5">
    <source>
        <dbReference type="ARBA" id="ARBA00022807"/>
    </source>
</evidence>
<feature type="domain" description="Peptidase C1A papain C-terminal" evidence="10">
    <location>
        <begin position="124"/>
        <end position="338"/>
    </location>
</feature>
<dbReference type="PANTHER" id="PTHR12411">
    <property type="entry name" value="CYSTEINE PROTEASE FAMILY C1-RELATED"/>
    <property type="match status" value="1"/>
</dbReference>
<organism evidence="12">
    <name type="scientific">Hevea brasiliensis</name>
    <name type="common">Para rubber tree</name>
    <name type="synonym">Siphonia brasiliensis</name>
    <dbReference type="NCBI Taxonomy" id="3981"/>
    <lineage>
        <taxon>Eukaryota</taxon>
        <taxon>Viridiplantae</taxon>
        <taxon>Streptophyta</taxon>
        <taxon>Embryophyta</taxon>
        <taxon>Tracheophyta</taxon>
        <taxon>Spermatophyta</taxon>
        <taxon>Magnoliopsida</taxon>
        <taxon>eudicotyledons</taxon>
        <taxon>Gunneridae</taxon>
        <taxon>Pentapetalae</taxon>
        <taxon>rosids</taxon>
        <taxon>fabids</taxon>
        <taxon>Malpighiales</taxon>
        <taxon>Euphorbiaceae</taxon>
        <taxon>Crotonoideae</taxon>
        <taxon>Micrandreae</taxon>
        <taxon>Hevea</taxon>
    </lineage>
</organism>
<dbReference type="CDD" id="cd02248">
    <property type="entry name" value="Peptidase_C1A"/>
    <property type="match status" value="1"/>
</dbReference>
<evidence type="ECO:0000256" key="1">
    <source>
        <dbReference type="ARBA" id="ARBA00008455"/>
    </source>
</evidence>
<keyword evidence="7" id="KW-0325">Glycoprotein</keyword>
<proteinExistence type="evidence at transcript level"/>
<dbReference type="EMBL" id="KJ508809">
    <property type="protein sequence ID" value="AJD78152.1"/>
    <property type="molecule type" value="Genomic_DNA"/>
</dbReference>